<dbReference type="SUPFAM" id="SSF110849">
    <property type="entry name" value="ParB/Sulfiredoxin"/>
    <property type="match status" value="1"/>
</dbReference>
<dbReference type="InterPro" id="IPR041468">
    <property type="entry name" value="HTH_ParB/Spo0J"/>
</dbReference>
<feature type="region of interest" description="Disordered" evidence="4">
    <location>
        <begin position="1"/>
        <end position="45"/>
    </location>
</feature>
<dbReference type="PANTHER" id="PTHR33375">
    <property type="entry name" value="CHROMOSOME-PARTITIONING PROTEIN PARB-RELATED"/>
    <property type="match status" value="1"/>
</dbReference>
<keyword evidence="2" id="KW-0159">Chromosome partition</keyword>
<evidence type="ECO:0000259" key="5">
    <source>
        <dbReference type="SMART" id="SM00470"/>
    </source>
</evidence>
<dbReference type="InterPro" id="IPR004437">
    <property type="entry name" value="ParB/RepB/Spo0J"/>
</dbReference>
<sequence length="316" mass="33690">MTDSPPTEARAASIPAGPRPGAGSGRRGGLGRGLGSLIPTAPVSDEPVSTRRVAIEAIEPNPFQPRTVLDPELLDALALSIRTHGVIQPLVVRHAGTPDRFTLIAGERRWRAARLAGLPEVPVVVMDAAPQAMLELALVENVVRADLSPLEEAAAYRQLIEDFGLSHSAVAERVGRSRASVTNTLRLLSAPERVQAALGAGDITEGHARALLGLANAADQLAALEVVLARGLTVRQTEDLVRRRTVEGPSASRQGVTGPERDPDEVRVEARFRGALGTQVSFKRRRGAPGGALTIHYASEEELDALYQRLVGEDEW</sequence>
<protein>
    <submittedName>
        <fullName evidence="6">Chromosome (Plasmid) partitioning protein ParB</fullName>
    </submittedName>
</protein>
<dbReference type="Pfam" id="PF23552">
    <property type="entry name" value="ParB_C"/>
    <property type="match status" value="1"/>
</dbReference>
<dbReference type="InterPro" id="IPR003115">
    <property type="entry name" value="ParB_N"/>
</dbReference>
<dbReference type="InterPro" id="IPR050336">
    <property type="entry name" value="Chromosome_partition/occlusion"/>
</dbReference>
<dbReference type="Gene3D" id="3.90.1530.10">
    <property type="entry name" value="Conserved hypothetical protein from pyrococcus furiosus pfu- 392566-001, ParB domain"/>
    <property type="match status" value="1"/>
</dbReference>
<comment type="similarity">
    <text evidence="1">Belongs to the ParB family.</text>
</comment>
<evidence type="ECO:0000256" key="4">
    <source>
        <dbReference type="SAM" id="MobiDB-lite"/>
    </source>
</evidence>
<dbReference type="Gene3D" id="1.10.10.2830">
    <property type="match status" value="1"/>
</dbReference>
<dbReference type="NCBIfam" id="TIGR00180">
    <property type="entry name" value="parB_part"/>
    <property type="match status" value="1"/>
</dbReference>
<feature type="compositionally biased region" description="Gly residues" evidence="4">
    <location>
        <begin position="20"/>
        <end position="34"/>
    </location>
</feature>
<reference evidence="6" key="1">
    <citation type="submission" date="2020-02" db="EMBL/GenBank/DDBJ databases">
        <authorList>
            <person name="Meier V. D."/>
        </authorList>
    </citation>
    <scope>NUCLEOTIDE SEQUENCE</scope>
    <source>
        <strain evidence="6">AVDCRST_MAG73</strain>
    </source>
</reference>
<name>A0A6J4UID5_9BACT</name>
<dbReference type="EMBL" id="CADCWE010000192">
    <property type="protein sequence ID" value="CAA9551243.1"/>
    <property type="molecule type" value="Genomic_DNA"/>
</dbReference>
<evidence type="ECO:0000256" key="2">
    <source>
        <dbReference type="ARBA" id="ARBA00022829"/>
    </source>
</evidence>
<feature type="domain" description="ParB-like N-terminal" evidence="5">
    <location>
        <begin position="51"/>
        <end position="142"/>
    </location>
</feature>
<dbReference type="AlphaFoldDB" id="A0A6J4UID5"/>
<dbReference type="GO" id="GO:0007059">
    <property type="term" value="P:chromosome segregation"/>
    <property type="evidence" value="ECO:0007669"/>
    <property type="project" value="UniProtKB-KW"/>
</dbReference>
<dbReference type="GO" id="GO:0003677">
    <property type="term" value="F:DNA binding"/>
    <property type="evidence" value="ECO:0007669"/>
    <property type="project" value="UniProtKB-KW"/>
</dbReference>
<dbReference type="InterPro" id="IPR057240">
    <property type="entry name" value="ParB_dimer_C"/>
</dbReference>
<feature type="region of interest" description="Disordered" evidence="4">
    <location>
        <begin position="244"/>
        <end position="264"/>
    </location>
</feature>
<keyword evidence="3" id="KW-0238">DNA-binding</keyword>
<dbReference type="SUPFAM" id="SSF109709">
    <property type="entry name" value="KorB DNA-binding domain-like"/>
    <property type="match status" value="1"/>
</dbReference>
<dbReference type="SMART" id="SM00470">
    <property type="entry name" value="ParB"/>
    <property type="match status" value="1"/>
</dbReference>
<dbReference type="FunFam" id="3.90.1530.30:FF:000001">
    <property type="entry name" value="Chromosome partitioning protein ParB"/>
    <property type="match status" value="1"/>
</dbReference>
<dbReference type="GO" id="GO:0045881">
    <property type="term" value="P:positive regulation of sporulation resulting in formation of a cellular spore"/>
    <property type="evidence" value="ECO:0007669"/>
    <property type="project" value="TreeGrafter"/>
</dbReference>
<accession>A0A6J4UID5</accession>
<dbReference type="GO" id="GO:0005694">
    <property type="term" value="C:chromosome"/>
    <property type="evidence" value="ECO:0007669"/>
    <property type="project" value="TreeGrafter"/>
</dbReference>
<dbReference type="CDD" id="cd16393">
    <property type="entry name" value="SPO0J_N"/>
    <property type="match status" value="1"/>
</dbReference>
<evidence type="ECO:0000313" key="6">
    <source>
        <dbReference type="EMBL" id="CAA9551243.1"/>
    </source>
</evidence>
<dbReference type="Pfam" id="PF02195">
    <property type="entry name" value="ParB_N"/>
    <property type="match status" value="1"/>
</dbReference>
<proteinExistence type="inferred from homology"/>
<dbReference type="FunFam" id="1.10.10.2830:FF:000001">
    <property type="entry name" value="Chromosome partitioning protein ParB"/>
    <property type="match status" value="1"/>
</dbReference>
<dbReference type="InterPro" id="IPR036086">
    <property type="entry name" value="ParB/Sulfiredoxin_sf"/>
</dbReference>
<evidence type="ECO:0000256" key="1">
    <source>
        <dbReference type="ARBA" id="ARBA00006295"/>
    </source>
</evidence>
<dbReference type="PANTHER" id="PTHR33375:SF1">
    <property type="entry name" value="CHROMOSOME-PARTITIONING PROTEIN PARB-RELATED"/>
    <property type="match status" value="1"/>
</dbReference>
<evidence type="ECO:0000256" key="3">
    <source>
        <dbReference type="ARBA" id="ARBA00023125"/>
    </source>
</evidence>
<dbReference type="Pfam" id="PF17762">
    <property type="entry name" value="HTH_ParB"/>
    <property type="match status" value="1"/>
</dbReference>
<gene>
    <name evidence="6" type="ORF">AVDCRST_MAG73-2941</name>
</gene>
<feature type="compositionally biased region" description="Low complexity" evidence="4">
    <location>
        <begin position="9"/>
        <end position="19"/>
    </location>
</feature>
<organism evidence="6">
    <name type="scientific">uncultured Thermomicrobiales bacterium</name>
    <dbReference type="NCBI Taxonomy" id="1645740"/>
    <lineage>
        <taxon>Bacteria</taxon>
        <taxon>Pseudomonadati</taxon>
        <taxon>Thermomicrobiota</taxon>
        <taxon>Thermomicrobia</taxon>
        <taxon>Thermomicrobiales</taxon>
        <taxon>environmental samples</taxon>
    </lineage>
</organism>